<dbReference type="SUPFAM" id="SSF53187">
    <property type="entry name" value="Zn-dependent exopeptidases"/>
    <property type="match status" value="1"/>
</dbReference>
<accession>A0A6I4U1U0</accession>
<keyword evidence="12" id="KW-1185">Reference proteome</keyword>
<dbReference type="GO" id="GO:0005774">
    <property type="term" value="C:vacuolar membrane"/>
    <property type="evidence" value="ECO:0007669"/>
    <property type="project" value="UniProtKB-SubCell"/>
</dbReference>
<sequence length="568" mass="59161">MANKGWWLLTAIAVAVGFAILATTPPRPDKAPIDPQGPSASEAFVHVERIASEPHVTGSAANATVRAYLVDQLEGMGLDVKTVEGKLDEQAQSKLDYWQGSVSTEPATFTNVIGVLPGRDPSLPAVALIAHYDSVWGSPGAADDATGVAAILETVRAIAARGQTERDIVVVLTDAEELGLQGARAFYAADPLADRVGAIVNLEARGGGGIASMFQTSPDNAAAARVYAGAVPRPATSSLSAYIYSVLPNDTDLTPALERGGYTAYNIAFIGRSGFYHSPLATPENLDRGSLRQMLDHTHALALALANADTLPKADGDAVFFDLFGMFVVVFAPWIGWLMLLIAAAGLATGFIRRHQESGSLLSGVARMIGFLVFGGLLLLGLNILSGAGEGAGYYDRLAAIPKLTAMAALGLSAMAALVLGRSQLGASTRIGATLVLLALGVGAQAYAPTAAYVIVIPVMLASLGEGIRGCFGRQAHMAVAAIFVALVTGYMLYLGFFMMQGVGPFMPYVVALPAALGILGWMPLWPGLPSKRTIAPILLVGAIGMSLWVRFDPVAETVATYSPLKPG</sequence>
<feature type="transmembrane region" description="Helical" evidence="9">
    <location>
        <begin position="480"/>
        <end position="500"/>
    </location>
</feature>
<dbReference type="PANTHER" id="PTHR12147:SF58">
    <property type="entry name" value="VACUOLAR MEMBRANE PROTEASE"/>
    <property type="match status" value="1"/>
</dbReference>
<name>A0A6I4U1U0_9SPHN</name>
<dbReference type="PANTHER" id="PTHR12147">
    <property type="entry name" value="METALLOPEPTIDASE M28 FAMILY MEMBER"/>
    <property type="match status" value="1"/>
</dbReference>
<gene>
    <name evidence="11" type="ORF">GRI68_03625</name>
</gene>
<protein>
    <recommendedName>
        <fullName evidence="4">Vacuolar membrane protease</fullName>
    </recommendedName>
    <alternativeName>
        <fullName evidence="8">FXNA-related family protease 1</fullName>
    </alternativeName>
</protein>
<evidence type="ECO:0000256" key="6">
    <source>
        <dbReference type="ARBA" id="ARBA00022989"/>
    </source>
</evidence>
<evidence type="ECO:0000256" key="4">
    <source>
        <dbReference type="ARBA" id="ARBA00017435"/>
    </source>
</evidence>
<evidence type="ECO:0000256" key="3">
    <source>
        <dbReference type="ARBA" id="ARBA00010918"/>
    </source>
</evidence>
<dbReference type="Gene3D" id="3.40.630.10">
    <property type="entry name" value="Zn peptidases"/>
    <property type="match status" value="1"/>
</dbReference>
<comment type="similarity">
    <text evidence="3">Belongs to the peptidase M28 family.</text>
</comment>
<dbReference type="Proteomes" id="UP000429229">
    <property type="component" value="Unassembled WGS sequence"/>
</dbReference>
<evidence type="ECO:0000313" key="11">
    <source>
        <dbReference type="EMBL" id="MXP09264.1"/>
    </source>
</evidence>
<dbReference type="GO" id="GO:0006508">
    <property type="term" value="P:proteolysis"/>
    <property type="evidence" value="ECO:0007669"/>
    <property type="project" value="InterPro"/>
</dbReference>
<feature type="transmembrane region" description="Helical" evidence="9">
    <location>
        <begin position="535"/>
        <end position="552"/>
    </location>
</feature>
<dbReference type="EMBL" id="WTYR01000001">
    <property type="protein sequence ID" value="MXP09264.1"/>
    <property type="molecule type" value="Genomic_DNA"/>
</dbReference>
<organism evidence="11 12">
    <name type="scientific">Alteriqipengyuania halimionae</name>
    <dbReference type="NCBI Taxonomy" id="1926630"/>
    <lineage>
        <taxon>Bacteria</taxon>
        <taxon>Pseudomonadati</taxon>
        <taxon>Pseudomonadota</taxon>
        <taxon>Alphaproteobacteria</taxon>
        <taxon>Sphingomonadales</taxon>
        <taxon>Erythrobacteraceae</taxon>
        <taxon>Alteriqipengyuania</taxon>
    </lineage>
</organism>
<dbReference type="InterPro" id="IPR045175">
    <property type="entry name" value="M28_fam"/>
</dbReference>
<feature type="domain" description="Peptidase M28" evidence="10">
    <location>
        <begin position="111"/>
        <end position="299"/>
    </location>
</feature>
<evidence type="ECO:0000256" key="8">
    <source>
        <dbReference type="ARBA" id="ARBA00031512"/>
    </source>
</evidence>
<reference evidence="11 12" key="1">
    <citation type="submission" date="2019-12" db="EMBL/GenBank/DDBJ databases">
        <title>Genomic-based taxomic classification of the family Erythrobacteraceae.</title>
        <authorList>
            <person name="Xu L."/>
        </authorList>
    </citation>
    <scope>NUCLEOTIDE SEQUENCE [LARGE SCALE GENOMIC DNA]</scope>
    <source>
        <strain evidence="11 12">LMG 29519</strain>
    </source>
</reference>
<dbReference type="AlphaFoldDB" id="A0A6I4U1U0"/>
<dbReference type="OrthoDB" id="9778250at2"/>
<feature type="transmembrane region" description="Helical" evidence="9">
    <location>
        <begin position="323"/>
        <end position="352"/>
    </location>
</feature>
<proteinExistence type="inferred from homology"/>
<evidence type="ECO:0000259" key="10">
    <source>
        <dbReference type="Pfam" id="PF04389"/>
    </source>
</evidence>
<feature type="transmembrane region" description="Helical" evidence="9">
    <location>
        <begin position="398"/>
        <end position="420"/>
    </location>
</feature>
<evidence type="ECO:0000313" key="12">
    <source>
        <dbReference type="Proteomes" id="UP000429229"/>
    </source>
</evidence>
<comment type="subcellular location">
    <subcellularLocation>
        <location evidence="2">Vacuole membrane</location>
        <topology evidence="2">Multi-pass membrane protein</topology>
    </subcellularLocation>
</comment>
<keyword evidence="7" id="KW-0325">Glycoprotein</keyword>
<dbReference type="GO" id="GO:0008235">
    <property type="term" value="F:metalloexopeptidase activity"/>
    <property type="evidence" value="ECO:0007669"/>
    <property type="project" value="InterPro"/>
</dbReference>
<keyword evidence="6 9" id="KW-1133">Transmembrane helix</keyword>
<comment type="function">
    <text evidence="1">May be involved in vacuolar sorting and osmoregulation.</text>
</comment>
<feature type="transmembrane region" description="Helical" evidence="9">
    <location>
        <begin position="364"/>
        <end position="386"/>
    </location>
</feature>
<keyword evidence="9" id="KW-0472">Membrane</keyword>
<evidence type="ECO:0000256" key="5">
    <source>
        <dbReference type="ARBA" id="ARBA00022554"/>
    </source>
</evidence>
<dbReference type="RefSeq" id="WP_160615958.1">
    <property type="nucleotide sequence ID" value="NZ_WTYR01000001.1"/>
</dbReference>
<evidence type="ECO:0000256" key="1">
    <source>
        <dbReference type="ARBA" id="ARBA00003273"/>
    </source>
</evidence>
<keyword evidence="9" id="KW-0812">Transmembrane</keyword>
<dbReference type="InterPro" id="IPR007484">
    <property type="entry name" value="Peptidase_M28"/>
</dbReference>
<keyword evidence="11" id="KW-0378">Hydrolase</keyword>
<comment type="caution">
    <text evidence="11">The sequence shown here is derived from an EMBL/GenBank/DDBJ whole genome shotgun (WGS) entry which is preliminary data.</text>
</comment>
<dbReference type="Pfam" id="PF04389">
    <property type="entry name" value="Peptidase_M28"/>
    <property type="match status" value="1"/>
</dbReference>
<evidence type="ECO:0000256" key="9">
    <source>
        <dbReference type="SAM" id="Phobius"/>
    </source>
</evidence>
<evidence type="ECO:0000256" key="2">
    <source>
        <dbReference type="ARBA" id="ARBA00004128"/>
    </source>
</evidence>
<feature type="transmembrane region" description="Helical" evidence="9">
    <location>
        <begin position="506"/>
        <end position="523"/>
    </location>
</feature>
<keyword evidence="5" id="KW-0926">Vacuole</keyword>
<evidence type="ECO:0000256" key="7">
    <source>
        <dbReference type="ARBA" id="ARBA00023180"/>
    </source>
</evidence>